<accession>A0A4Z2G5B2</accession>
<dbReference type="EMBL" id="SRLO01000717">
    <property type="protein sequence ID" value="TNN47974.1"/>
    <property type="molecule type" value="Genomic_DNA"/>
</dbReference>
<dbReference type="AlphaFoldDB" id="A0A4Z2G5B2"/>
<dbReference type="Proteomes" id="UP000314294">
    <property type="component" value="Unassembled WGS sequence"/>
</dbReference>
<feature type="region of interest" description="Disordered" evidence="1">
    <location>
        <begin position="1"/>
        <end position="32"/>
    </location>
</feature>
<evidence type="ECO:0000313" key="3">
    <source>
        <dbReference type="Proteomes" id="UP000314294"/>
    </source>
</evidence>
<keyword evidence="3" id="KW-1185">Reference proteome</keyword>
<feature type="compositionally biased region" description="Basic and acidic residues" evidence="1">
    <location>
        <begin position="103"/>
        <end position="137"/>
    </location>
</feature>
<evidence type="ECO:0000313" key="2">
    <source>
        <dbReference type="EMBL" id="TNN47974.1"/>
    </source>
</evidence>
<gene>
    <name evidence="2" type="ORF">EYF80_041836</name>
</gene>
<sequence length="214" mass="25386">MFFLWPNGDQRRKVNQHERPTEERQPPKRRRVATVEVAELIKENDRRFSEVWAEMEEKQRRAEEARLSEAREAAEREESHHRKMVAIEETRFDFLREIEERRERGRRQREGDGSQRGAAREGDSRQRGAAREGDGRQRGAPPHPFGKDFSSEIIIKPDVSWRCWCWFWCWLVLCCPPDICIWLQQVTVGEADVVEHSAADDDLWHKPHIHLQGL</sequence>
<feature type="region of interest" description="Disordered" evidence="1">
    <location>
        <begin position="103"/>
        <end position="149"/>
    </location>
</feature>
<feature type="region of interest" description="Disordered" evidence="1">
    <location>
        <begin position="54"/>
        <end position="82"/>
    </location>
</feature>
<comment type="caution">
    <text evidence="2">The sequence shown here is derived from an EMBL/GenBank/DDBJ whole genome shotgun (WGS) entry which is preliminary data.</text>
</comment>
<feature type="compositionally biased region" description="Basic and acidic residues" evidence="1">
    <location>
        <begin position="9"/>
        <end position="26"/>
    </location>
</feature>
<protein>
    <submittedName>
        <fullName evidence="2">Uncharacterized protein</fullName>
    </submittedName>
</protein>
<evidence type="ECO:0000256" key="1">
    <source>
        <dbReference type="SAM" id="MobiDB-lite"/>
    </source>
</evidence>
<name>A0A4Z2G5B2_9TELE</name>
<organism evidence="2 3">
    <name type="scientific">Liparis tanakae</name>
    <name type="common">Tanaka's snailfish</name>
    <dbReference type="NCBI Taxonomy" id="230148"/>
    <lineage>
        <taxon>Eukaryota</taxon>
        <taxon>Metazoa</taxon>
        <taxon>Chordata</taxon>
        <taxon>Craniata</taxon>
        <taxon>Vertebrata</taxon>
        <taxon>Euteleostomi</taxon>
        <taxon>Actinopterygii</taxon>
        <taxon>Neopterygii</taxon>
        <taxon>Teleostei</taxon>
        <taxon>Neoteleostei</taxon>
        <taxon>Acanthomorphata</taxon>
        <taxon>Eupercaria</taxon>
        <taxon>Perciformes</taxon>
        <taxon>Cottioidei</taxon>
        <taxon>Cottales</taxon>
        <taxon>Liparidae</taxon>
        <taxon>Liparis</taxon>
    </lineage>
</organism>
<proteinExistence type="predicted"/>
<reference evidence="2 3" key="1">
    <citation type="submission" date="2019-03" db="EMBL/GenBank/DDBJ databases">
        <title>First draft genome of Liparis tanakae, snailfish: a comprehensive survey of snailfish specific genes.</title>
        <authorList>
            <person name="Kim W."/>
            <person name="Song I."/>
            <person name="Jeong J.-H."/>
            <person name="Kim D."/>
            <person name="Kim S."/>
            <person name="Ryu S."/>
            <person name="Song J.Y."/>
            <person name="Lee S.K."/>
        </authorList>
    </citation>
    <scope>NUCLEOTIDE SEQUENCE [LARGE SCALE GENOMIC DNA]</scope>
    <source>
        <tissue evidence="2">Muscle</tissue>
    </source>
</reference>